<dbReference type="OrthoDB" id="1082779at2"/>
<proteinExistence type="predicted"/>
<accession>A0A399CW32</accession>
<sequence>MNYGFQDKQKIFQQYLQGELSESKESQLVDWINSADDNLQVFKNYIAENEFTQRHTAETQKAWLRIRGKLHSESNTPRHKKISLPGWAKVAALVAIAFVSGIIINNVTHTKNEEAYVLNEIIVPGGEKSQVILSDGSRVFLNANTHFKYPSSFNRKEREVVLSGEAFFEIEKDASKPFVVETPGFDVRVTGTSFNLSAYTDDNINSITLHSGSVAIEKNGREYKISPGEKYVLNKKTNRYKIIQTDLANSSLWKDGVSVVENLDLREIQKILERRFNVKIEIADEQLKDIRYTGHFKPHETLDEILALIRDASPIKFNVEFNKTKDVVTIRKK</sequence>
<protein>
    <submittedName>
        <fullName evidence="3">DUF4974 domain-containing protein</fullName>
    </submittedName>
</protein>
<organism evidence="3 4">
    <name type="scientific">Mariniphaga sediminis</name>
    <dbReference type="NCBI Taxonomy" id="1628158"/>
    <lineage>
        <taxon>Bacteria</taxon>
        <taxon>Pseudomonadati</taxon>
        <taxon>Bacteroidota</taxon>
        <taxon>Bacteroidia</taxon>
        <taxon>Marinilabiliales</taxon>
        <taxon>Prolixibacteraceae</taxon>
        <taxon>Mariniphaga</taxon>
    </lineage>
</organism>
<dbReference type="Gene3D" id="2.60.120.1440">
    <property type="match status" value="1"/>
</dbReference>
<dbReference type="GO" id="GO:0016989">
    <property type="term" value="F:sigma factor antagonist activity"/>
    <property type="evidence" value="ECO:0007669"/>
    <property type="project" value="TreeGrafter"/>
</dbReference>
<feature type="domain" description="Protein FecR C-terminal" evidence="2">
    <location>
        <begin position="260"/>
        <end position="322"/>
    </location>
</feature>
<keyword evidence="4" id="KW-1185">Reference proteome</keyword>
<dbReference type="PANTHER" id="PTHR30273:SF2">
    <property type="entry name" value="PROTEIN FECR"/>
    <property type="match status" value="1"/>
</dbReference>
<dbReference type="Gene3D" id="3.55.50.30">
    <property type="match status" value="1"/>
</dbReference>
<evidence type="ECO:0000313" key="4">
    <source>
        <dbReference type="Proteomes" id="UP000266441"/>
    </source>
</evidence>
<dbReference type="Pfam" id="PF16344">
    <property type="entry name" value="FecR_C"/>
    <property type="match status" value="1"/>
</dbReference>
<gene>
    <name evidence="3" type="ORF">D1164_17400</name>
</gene>
<comment type="caution">
    <text evidence="3">The sequence shown here is derived from an EMBL/GenBank/DDBJ whole genome shotgun (WGS) entry which is preliminary data.</text>
</comment>
<dbReference type="Proteomes" id="UP000266441">
    <property type="component" value="Unassembled WGS sequence"/>
</dbReference>
<dbReference type="RefSeq" id="WP_119351169.1">
    <property type="nucleotide sequence ID" value="NZ_QWET01000015.1"/>
</dbReference>
<dbReference type="PANTHER" id="PTHR30273">
    <property type="entry name" value="PERIPLASMIC SIGNAL SENSOR AND SIGMA FACTOR ACTIVATOR FECR-RELATED"/>
    <property type="match status" value="1"/>
</dbReference>
<dbReference type="Pfam" id="PF04773">
    <property type="entry name" value="FecR"/>
    <property type="match status" value="1"/>
</dbReference>
<dbReference type="InterPro" id="IPR006860">
    <property type="entry name" value="FecR"/>
</dbReference>
<dbReference type="FunFam" id="2.60.120.1440:FF:000001">
    <property type="entry name" value="Putative anti-sigma factor"/>
    <property type="match status" value="1"/>
</dbReference>
<evidence type="ECO:0000313" key="3">
    <source>
        <dbReference type="EMBL" id="RIH63914.1"/>
    </source>
</evidence>
<dbReference type="EMBL" id="QWET01000015">
    <property type="protein sequence ID" value="RIH63914.1"/>
    <property type="molecule type" value="Genomic_DNA"/>
</dbReference>
<reference evidence="3 4" key="1">
    <citation type="journal article" date="2015" name="Int. J. Syst. Evol. Microbiol.">
        <title>Mariniphaga sediminis sp. nov., isolated from coastal sediment.</title>
        <authorList>
            <person name="Wang F.Q."/>
            <person name="Shen Q.Y."/>
            <person name="Chen G.J."/>
            <person name="Du Z.J."/>
        </authorList>
    </citation>
    <scope>NUCLEOTIDE SEQUENCE [LARGE SCALE GENOMIC DNA]</scope>
    <source>
        <strain evidence="3 4">SY21</strain>
    </source>
</reference>
<dbReference type="AlphaFoldDB" id="A0A399CW32"/>
<evidence type="ECO:0000259" key="2">
    <source>
        <dbReference type="Pfam" id="PF16344"/>
    </source>
</evidence>
<evidence type="ECO:0000259" key="1">
    <source>
        <dbReference type="Pfam" id="PF04773"/>
    </source>
</evidence>
<dbReference type="PIRSF" id="PIRSF018266">
    <property type="entry name" value="FecR"/>
    <property type="match status" value="1"/>
</dbReference>
<feature type="domain" description="FecR protein" evidence="1">
    <location>
        <begin position="123"/>
        <end position="214"/>
    </location>
</feature>
<dbReference type="InterPro" id="IPR012373">
    <property type="entry name" value="Ferrdict_sens_TM"/>
</dbReference>
<name>A0A399CW32_9BACT</name>
<dbReference type="InterPro" id="IPR032508">
    <property type="entry name" value="FecR_C"/>
</dbReference>